<name>A0A0N9I0S5_9PSEU</name>
<dbReference type="GO" id="GO:0004301">
    <property type="term" value="F:epoxide hydrolase activity"/>
    <property type="evidence" value="ECO:0007669"/>
    <property type="project" value="TreeGrafter"/>
</dbReference>
<dbReference type="PIRSF" id="PIRSF001112">
    <property type="entry name" value="Epoxide_hydrolase"/>
    <property type="match status" value="1"/>
</dbReference>
<evidence type="ECO:0000256" key="3">
    <source>
        <dbReference type="ARBA" id="ARBA00022801"/>
    </source>
</evidence>
<evidence type="ECO:0000259" key="5">
    <source>
        <dbReference type="Pfam" id="PF06441"/>
    </source>
</evidence>
<dbReference type="KEGG" id="kphy:AOZ06_16360"/>
<dbReference type="Proteomes" id="UP000063699">
    <property type="component" value="Chromosome"/>
</dbReference>
<dbReference type="PANTHER" id="PTHR21661">
    <property type="entry name" value="EPOXIDE HYDROLASE 1-RELATED"/>
    <property type="match status" value="1"/>
</dbReference>
<feature type="active site" description="Proton donor" evidence="4">
    <location>
        <position position="297"/>
    </location>
</feature>
<feature type="active site" description="Proton acceptor" evidence="4">
    <location>
        <position position="351"/>
    </location>
</feature>
<gene>
    <name evidence="6" type="ORF">AOZ06_16360</name>
</gene>
<evidence type="ECO:0000256" key="1">
    <source>
        <dbReference type="ARBA" id="ARBA00010088"/>
    </source>
</evidence>
<dbReference type="AlphaFoldDB" id="A0A0N9I0S5"/>
<keyword evidence="2" id="KW-0058">Aromatic hydrocarbons catabolism</keyword>
<sequence length="374" mass="41513">MEINPFKIDVPQADLDDLADRLARTRFTEELPAGVSGDYGVRVDPIRELVRRWRDDFDWRAVEKRLNDIPQFTTVIDGQTIHFLHVRSAEPDAFPLILTHGWPGSFVEFLDVIGPLTDPAAHGGDPKQAFHVVIPSLPGFAFSGPTTEGGWNRYRTARAWARLMAGLGYDKYGAHGNDAGALVAPELGRVDPDHVTGVHVDQIYSFPSGDPAEFAGMPEDELAELTRLQEFGADKMGYNELQSTQPQNLAHALADSPAGQLAWSYQLFGDGVDPDFVLTNVAIYWFTRTTASSMRFYWEDKHTQEADMPQGPTTVPLALAAFAYDFSGIKRFAHRDHANIVSWTEFGRGGHYPAHEVPELLVGDLRRFFTGTAG</sequence>
<dbReference type="Gene3D" id="3.40.50.1820">
    <property type="entry name" value="alpha/beta hydrolase"/>
    <property type="match status" value="1"/>
</dbReference>
<dbReference type="STRING" id="860235.AOZ06_16360"/>
<feature type="active site" description="Nucleophile" evidence="4">
    <location>
        <position position="178"/>
    </location>
</feature>
<dbReference type="InterPro" id="IPR010497">
    <property type="entry name" value="Epoxide_hydro_N"/>
</dbReference>
<dbReference type="InterPro" id="IPR016292">
    <property type="entry name" value="Epoxide_hydrolase"/>
</dbReference>
<dbReference type="GO" id="GO:0097176">
    <property type="term" value="P:epoxide metabolic process"/>
    <property type="evidence" value="ECO:0007669"/>
    <property type="project" value="TreeGrafter"/>
</dbReference>
<comment type="similarity">
    <text evidence="1">Belongs to the peptidase S33 family.</text>
</comment>
<feature type="domain" description="Epoxide hydrolase N-terminal" evidence="5">
    <location>
        <begin position="3"/>
        <end position="109"/>
    </location>
</feature>
<evidence type="ECO:0000256" key="4">
    <source>
        <dbReference type="PIRSR" id="PIRSR001112-1"/>
    </source>
</evidence>
<dbReference type="RefSeq" id="WP_054290177.1">
    <property type="nucleotide sequence ID" value="NZ_CP012752.1"/>
</dbReference>
<dbReference type="SUPFAM" id="SSF53474">
    <property type="entry name" value="alpha/beta-Hydrolases"/>
    <property type="match status" value="1"/>
</dbReference>
<proteinExistence type="inferred from homology"/>
<keyword evidence="7" id="KW-1185">Reference proteome</keyword>
<evidence type="ECO:0000256" key="2">
    <source>
        <dbReference type="ARBA" id="ARBA00022797"/>
    </source>
</evidence>
<dbReference type="PRINTS" id="PR00412">
    <property type="entry name" value="EPOXHYDRLASE"/>
</dbReference>
<dbReference type="Pfam" id="PF06441">
    <property type="entry name" value="EHN"/>
    <property type="match status" value="1"/>
</dbReference>
<evidence type="ECO:0000313" key="6">
    <source>
        <dbReference type="EMBL" id="ALG08270.1"/>
    </source>
</evidence>
<dbReference type="OrthoDB" id="27092at2"/>
<protein>
    <submittedName>
        <fullName evidence="6">Epoxide hydrolase</fullName>
    </submittedName>
</protein>
<dbReference type="EMBL" id="CP012752">
    <property type="protein sequence ID" value="ALG08270.1"/>
    <property type="molecule type" value="Genomic_DNA"/>
</dbReference>
<dbReference type="InterPro" id="IPR029058">
    <property type="entry name" value="AB_hydrolase_fold"/>
</dbReference>
<keyword evidence="3 6" id="KW-0378">Hydrolase</keyword>
<reference evidence="6 7" key="1">
    <citation type="submission" date="2015-07" db="EMBL/GenBank/DDBJ databases">
        <title>Genome sequencing of Kibdelosporangium phytohabitans.</title>
        <authorList>
            <person name="Qin S."/>
            <person name="Xing K."/>
        </authorList>
    </citation>
    <scope>NUCLEOTIDE SEQUENCE [LARGE SCALE GENOMIC DNA]</scope>
    <source>
        <strain evidence="6 7">KLBMP1111</strain>
    </source>
</reference>
<dbReference type="PANTHER" id="PTHR21661:SF35">
    <property type="entry name" value="EPOXIDE HYDROLASE"/>
    <property type="match status" value="1"/>
</dbReference>
<dbReference type="InterPro" id="IPR000639">
    <property type="entry name" value="Epox_hydrolase-like"/>
</dbReference>
<evidence type="ECO:0000313" key="7">
    <source>
        <dbReference type="Proteomes" id="UP000063699"/>
    </source>
</evidence>
<accession>A0A0N9I0S5</accession>
<organism evidence="6 7">
    <name type="scientific">Kibdelosporangium phytohabitans</name>
    <dbReference type="NCBI Taxonomy" id="860235"/>
    <lineage>
        <taxon>Bacteria</taxon>
        <taxon>Bacillati</taxon>
        <taxon>Actinomycetota</taxon>
        <taxon>Actinomycetes</taxon>
        <taxon>Pseudonocardiales</taxon>
        <taxon>Pseudonocardiaceae</taxon>
        <taxon>Kibdelosporangium</taxon>
    </lineage>
</organism>